<evidence type="ECO:0000313" key="4">
    <source>
        <dbReference type="Proteomes" id="UP000694701"/>
    </source>
</evidence>
<feature type="coiled-coil region" evidence="1">
    <location>
        <begin position="87"/>
        <end position="146"/>
    </location>
</feature>
<proteinExistence type="predicted"/>
<dbReference type="InterPro" id="IPR027417">
    <property type="entry name" value="P-loop_NTPase"/>
</dbReference>
<organism evidence="3 4">
    <name type="scientific">Cyprinus carpio</name>
    <name type="common">Common carp</name>
    <dbReference type="NCBI Taxonomy" id="7962"/>
    <lineage>
        <taxon>Eukaryota</taxon>
        <taxon>Metazoa</taxon>
        <taxon>Chordata</taxon>
        <taxon>Craniata</taxon>
        <taxon>Vertebrata</taxon>
        <taxon>Euteleostomi</taxon>
        <taxon>Actinopterygii</taxon>
        <taxon>Neopterygii</taxon>
        <taxon>Teleostei</taxon>
        <taxon>Ostariophysi</taxon>
        <taxon>Cypriniformes</taxon>
        <taxon>Cyprinidae</taxon>
        <taxon>Cyprininae</taxon>
        <taxon>Cyprinus</taxon>
    </lineage>
</organism>
<dbReference type="Gene3D" id="3.40.50.300">
    <property type="entry name" value="P-loop containing nucleotide triphosphate hydrolases"/>
    <property type="match status" value="1"/>
</dbReference>
<dbReference type="Proteomes" id="UP000694701">
    <property type="component" value="Unplaced"/>
</dbReference>
<protein>
    <recommendedName>
        <fullName evidence="2">Dynamin N-terminal domain-containing protein</fullName>
    </recommendedName>
</protein>
<evidence type="ECO:0000313" key="3">
    <source>
        <dbReference type="Ensembl" id="ENSCCRP00020052462.1"/>
    </source>
</evidence>
<dbReference type="PANTHER" id="PTHR47308">
    <property type="entry name" value="NUCLEAR GTPASE SLIP-GC"/>
    <property type="match status" value="1"/>
</dbReference>
<feature type="domain" description="Dynamin N-terminal" evidence="2">
    <location>
        <begin position="30"/>
        <end position="246"/>
    </location>
</feature>
<dbReference type="GO" id="GO:0003924">
    <property type="term" value="F:GTPase activity"/>
    <property type="evidence" value="ECO:0007669"/>
    <property type="project" value="TreeGrafter"/>
</dbReference>
<evidence type="ECO:0000259" key="2">
    <source>
        <dbReference type="Pfam" id="PF00350"/>
    </source>
</evidence>
<dbReference type="InterPro" id="IPR045063">
    <property type="entry name" value="Dynamin_N"/>
</dbReference>
<dbReference type="AlphaFoldDB" id="A0A8C2F7P6"/>
<accession>A0A8C2F7P6</accession>
<name>A0A8C2F7P6_CYPCA</name>
<dbReference type="Ensembl" id="ENSCCRT00020057166.1">
    <property type="protein sequence ID" value="ENSCCRP00020052462.1"/>
    <property type="gene ID" value="ENSCCRG00020023365.1"/>
</dbReference>
<dbReference type="PANTHER" id="PTHR47308:SF1">
    <property type="entry name" value="NUCLEAR GTPASE SLIP-GC"/>
    <property type="match status" value="1"/>
</dbReference>
<evidence type="ECO:0000256" key="1">
    <source>
        <dbReference type="SAM" id="Coils"/>
    </source>
</evidence>
<dbReference type="Pfam" id="PF00350">
    <property type="entry name" value="Dynamin_N"/>
    <property type="match status" value="1"/>
</dbReference>
<reference evidence="3" key="1">
    <citation type="submission" date="2025-08" db="UniProtKB">
        <authorList>
            <consortium name="Ensembl"/>
        </authorList>
    </citation>
    <scope>IDENTIFICATION</scope>
</reference>
<keyword evidence="1" id="KW-0175">Coiled coil</keyword>
<dbReference type="SUPFAM" id="SSF52540">
    <property type="entry name" value="P-loop containing nucleoside triphosphate hydrolases"/>
    <property type="match status" value="1"/>
</dbReference>
<dbReference type="InterPro" id="IPR053082">
    <property type="entry name" value="Nuclear_GTPase_SLIP-GC"/>
</dbReference>
<sequence>MITEDARQILKRVTKNSNQINIGSRKKATIGIFGKSGEGKSSLLSAILGKKDLLPSGCFGACTAVVTQVEANLNDSNYKAEIELFSQEEWENELKDLFRNIKDESEDRNDDLFEIAVEKITALYGVDADQKTLEELKNDERFAEIKTYLSVSKKIISSSNLSEFTNDVASYIQHSESSSGGWYWPLVKSVTIMIPDCRELLEHIVLLDLPGTGDCNKIRDDLWKSKLRECSSVWIVSAINRAITDRDPWGILKHCIEELGPGGKCKRINFICTKTDEINTAAYIRSARLPRDQISEDKDQKKACILHRNDHAKTRVKEKFENSEIKKIFITDNQFQVFTVSSDAFFDHNLNLESSETEIPKLQDDLRNLNKSINRELTKDYVNKVKGTLLLIQSGQLDPDKKMNKDGRGFHKILGALCKNYGCYWSKNWDVVLDLNKTLAKYLHKYIDEDFLKIFPVTGKTGKSVQEQIDKFSIIQSDSAYPSCDILHYIQNFIEIEETKLKEALNRDIVDMKKDIYSSIKITILNQMASCYQQAAAVTGTGSMKIKQDLLISTVDNIKQDMFNKAKVEVLKMFNNLKLDVKNALESGLQEAIECSQSQTSKKKRMDVSREIEQLERLLDQLSD</sequence>